<organism evidence="6 7">
    <name type="scientific">Tetracentron sinense</name>
    <name type="common">Spur-leaf</name>
    <dbReference type="NCBI Taxonomy" id="13715"/>
    <lineage>
        <taxon>Eukaryota</taxon>
        <taxon>Viridiplantae</taxon>
        <taxon>Streptophyta</taxon>
        <taxon>Embryophyta</taxon>
        <taxon>Tracheophyta</taxon>
        <taxon>Spermatophyta</taxon>
        <taxon>Magnoliopsida</taxon>
        <taxon>Trochodendrales</taxon>
        <taxon>Trochodendraceae</taxon>
        <taxon>Tetracentron</taxon>
    </lineage>
</organism>
<accession>A0A834ZG12</accession>
<dbReference type="EMBL" id="JABCRI010000005">
    <property type="protein sequence ID" value="KAF8406166.1"/>
    <property type="molecule type" value="Genomic_DNA"/>
</dbReference>
<feature type="region of interest" description="Disordered" evidence="5">
    <location>
        <begin position="147"/>
        <end position="167"/>
    </location>
</feature>
<sequence length="370" mass="41269">MERRWLYKAAIVESSSLKIEEQEEKLRDALQNSTSERNEASLTNYSYVDNLPRVDERPISVEELLDADEVFCTGTAVVISPVGSITYLGKRVSYRDCGCGVGVVSQQLYSNLTNLQMGLVEDKMGWTFDGGNFRPPSINVKDCPASGITSSDLTRKEQQPRRVSSLKQEMKKGNGNFMVSDNMNQNTYWPELCTVPVSLPYPNQDSNFNNHAAIKKLLIKLGGIFSDDHEQPENIDGPNLQCPLDKSSTQQQIYENSTNMMISSLASMNSLNNTCSQFPNTQYDIDRTGMHMLQGINSFPVKLGEMVYRNPQRIDGLECFYGVDMVNGSTGTNSAESTSWGDISSLVYPPMVSNYEGLLALDESRYIGLQ</sequence>
<dbReference type="PANTHER" id="PTHR42825">
    <property type="entry name" value="AMINO ACID AMINOTRANSFERASE"/>
    <property type="match status" value="1"/>
</dbReference>
<dbReference type="GO" id="GO:0009081">
    <property type="term" value="P:branched-chain amino acid metabolic process"/>
    <property type="evidence" value="ECO:0007669"/>
    <property type="project" value="InterPro"/>
</dbReference>
<dbReference type="AlphaFoldDB" id="A0A834ZG12"/>
<gene>
    <name evidence="6" type="ORF">HHK36_008246</name>
</gene>
<reference evidence="6 7" key="1">
    <citation type="submission" date="2020-04" db="EMBL/GenBank/DDBJ databases">
        <title>Plant Genome Project.</title>
        <authorList>
            <person name="Zhang R.-G."/>
        </authorList>
    </citation>
    <scope>NUCLEOTIDE SEQUENCE [LARGE SCALE GENOMIC DNA]</scope>
    <source>
        <strain evidence="6">YNK0</strain>
        <tissue evidence="6">Leaf</tissue>
    </source>
</reference>
<evidence type="ECO:0000256" key="1">
    <source>
        <dbReference type="ARBA" id="ARBA00001933"/>
    </source>
</evidence>
<dbReference type="PANTHER" id="PTHR42825:SF2">
    <property type="entry name" value="BRANCHED-CHAIN-AMINO-ACID AMINOTRANSFERASE 3, CHLOROPLASTIC-RELATED"/>
    <property type="match status" value="1"/>
</dbReference>
<comment type="cofactor">
    <cofactor evidence="1">
        <name>pyridoxal 5'-phosphate</name>
        <dbReference type="ChEBI" id="CHEBI:597326"/>
    </cofactor>
</comment>
<dbReference type="Proteomes" id="UP000655225">
    <property type="component" value="Unassembled WGS sequence"/>
</dbReference>
<feature type="coiled-coil region" evidence="4">
    <location>
        <begin position="12"/>
        <end position="39"/>
    </location>
</feature>
<dbReference type="InterPro" id="IPR036038">
    <property type="entry name" value="Aminotransferase-like"/>
</dbReference>
<keyword evidence="4" id="KW-0175">Coiled coil</keyword>
<evidence type="ECO:0000256" key="5">
    <source>
        <dbReference type="SAM" id="MobiDB-lite"/>
    </source>
</evidence>
<evidence type="ECO:0000256" key="2">
    <source>
        <dbReference type="ARBA" id="ARBA00009320"/>
    </source>
</evidence>
<name>A0A834ZG12_TETSI</name>
<dbReference type="InterPro" id="IPR005786">
    <property type="entry name" value="B_amino_transII"/>
</dbReference>
<dbReference type="SUPFAM" id="SSF56752">
    <property type="entry name" value="D-aminoacid aminotransferase-like PLP-dependent enzymes"/>
    <property type="match status" value="1"/>
</dbReference>
<keyword evidence="7" id="KW-1185">Reference proteome</keyword>
<evidence type="ECO:0000313" key="7">
    <source>
        <dbReference type="Proteomes" id="UP000655225"/>
    </source>
</evidence>
<keyword evidence="3" id="KW-0663">Pyridoxal phosphate</keyword>
<evidence type="ECO:0000313" key="6">
    <source>
        <dbReference type="EMBL" id="KAF8406166.1"/>
    </source>
</evidence>
<dbReference type="Gene3D" id="3.20.10.10">
    <property type="entry name" value="D-amino Acid Aminotransferase, subunit A, domain 2"/>
    <property type="match status" value="1"/>
</dbReference>
<dbReference type="OrthoDB" id="1937211at2759"/>
<dbReference type="InterPro" id="IPR043132">
    <property type="entry name" value="BCAT-like_C"/>
</dbReference>
<protein>
    <submittedName>
        <fullName evidence="6">Uncharacterized protein</fullName>
    </submittedName>
</protein>
<proteinExistence type="inferred from homology"/>
<comment type="similarity">
    <text evidence="2">Belongs to the class-IV pyridoxal-phosphate-dependent aminotransferase family.</text>
</comment>
<evidence type="ECO:0000256" key="3">
    <source>
        <dbReference type="ARBA" id="ARBA00022898"/>
    </source>
</evidence>
<evidence type="ECO:0000256" key="4">
    <source>
        <dbReference type="SAM" id="Coils"/>
    </source>
</evidence>
<dbReference type="GO" id="GO:0004084">
    <property type="term" value="F:branched-chain-amino-acid transaminase activity"/>
    <property type="evidence" value="ECO:0007669"/>
    <property type="project" value="InterPro"/>
</dbReference>
<comment type="caution">
    <text evidence="6">The sequence shown here is derived from an EMBL/GenBank/DDBJ whole genome shotgun (WGS) entry which is preliminary data.</text>
</comment>